<reference evidence="1 2" key="1">
    <citation type="submission" date="2015-08" db="EMBL/GenBank/DDBJ databases">
        <title>Genome of Paenibacillus jilunlii.</title>
        <authorList>
            <person name="Sant'Anna F.H."/>
            <person name="Ambrosini A."/>
            <person name="Souza R."/>
            <person name="Bach E."/>
            <person name="Fernandes G."/>
            <person name="Balsanelli E."/>
            <person name="Baura V.A."/>
            <person name="Pedrosa F.O."/>
            <person name="Souza E.M."/>
            <person name="Passaglia L."/>
        </authorList>
    </citation>
    <scope>NUCLEOTIDE SEQUENCE [LARGE SCALE GENOMIC DNA]</scope>
    <source>
        <strain evidence="1 2">DSM 23019</strain>
    </source>
</reference>
<evidence type="ECO:0000313" key="2">
    <source>
        <dbReference type="Proteomes" id="UP000070252"/>
    </source>
</evidence>
<sequence length="73" mass="8096">MAGKPQRAGILLQKVQQNGWKTAASGHSVAESAAEWLENRSERAFCCRKCSRFQRIRLNVAFLAYSIAGNAIE</sequence>
<dbReference type="RefSeq" id="WP_062519544.1">
    <property type="nucleotide sequence ID" value="NZ_LIPY01000083.1"/>
</dbReference>
<protein>
    <submittedName>
        <fullName evidence="1">Uncharacterized protein</fullName>
    </submittedName>
</protein>
<name>A0ABR5T0Q4_9BACL</name>
<evidence type="ECO:0000313" key="1">
    <source>
        <dbReference type="EMBL" id="KWX79824.1"/>
    </source>
</evidence>
<accession>A0ABR5T0Q4</accession>
<proteinExistence type="predicted"/>
<dbReference type="Proteomes" id="UP000070252">
    <property type="component" value="Unassembled WGS sequence"/>
</dbReference>
<keyword evidence="2" id="KW-1185">Reference proteome</keyword>
<gene>
    <name evidence="1" type="ORF">AML91_02055</name>
</gene>
<comment type="caution">
    <text evidence="1">The sequence shown here is derived from an EMBL/GenBank/DDBJ whole genome shotgun (WGS) entry which is preliminary data.</text>
</comment>
<dbReference type="EMBL" id="LIPY01000083">
    <property type="protein sequence ID" value="KWX79824.1"/>
    <property type="molecule type" value="Genomic_DNA"/>
</dbReference>
<organism evidence="1 2">
    <name type="scientific">Paenibacillus jilunlii</name>
    <dbReference type="NCBI Taxonomy" id="682956"/>
    <lineage>
        <taxon>Bacteria</taxon>
        <taxon>Bacillati</taxon>
        <taxon>Bacillota</taxon>
        <taxon>Bacilli</taxon>
        <taxon>Bacillales</taxon>
        <taxon>Paenibacillaceae</taxon>
        <taxon>Paenibacillus</taxon>
    </lineage>
</organism>